<dbReference type="EMBL" id="GEDC01003555">
    <property type="protein sequence ID" value="JAS33743.1"/>
    <property type="molecule type" value="Transcribed_RNA"/>
</dbReference>
<feature type="compositionally biased region" description="Basic and acidic residues" evidence="2">
    <location>
        <begin position="649"/>
        <end position="671"/>
    </location>
</feature>
<evidence type="ECO:0000313" key="6">
    <source>
        <dbReference type="EMBL" id="JAS33743.1"/>
    </source>
</evidence>
<evidence type="ECO:0000313" key="5">
    <source>
        <dbReference type="EMBL" id="JAS14889.1"/>
    </source>
</evidence>
<evidence type="ECO:0000256" key="2">
    <source>
        <dbReference type="SAM" id="MobiDB-lite"/>
    </source>
</evidence>
<dbReference type="SUPFAM" id="SSF46689">
    <property type="entry name" value="Homeodomain-like"/>
    <property type="match status" value="1"/>
</dbReference>
<feature type="region of interest" description="Disordered" evidence="2">
    <location>
        <begin position="254"/>
        <end position="286"/>
    </location>
</feature>
<evidence type="ECO:0000313" key="4">
    <source>
        <dbReference type="EMBL" id="JAS11770.1"/>
    </source>
</evidence>
<feature type="region of interest" description="Disordered" evidence="2">
    <location>
        <begin position="95"/>
        <end position="120"/>
    </location>
</feature>
<name>A0A1B6CN28_9HEMI</name>
<feature type="compositionally biased region" description="Polar residues" evidence="2">
    <location>
        <begin position="911"/>
        <end position="922"/>
    </location>
</feature>
<feature type="compositionally biased region" description="Polar residues" evidence="2">
    <location>
        <begin position="104"/>
        <end position="120"/>
    </location>
</feature>
<evidence type="ECO:0000259" key="3">
    <source>
        <dbReference type="SMART" id="SM00717"/>
    </source>
</evidence>
<organism evidence="5">
    <name type="scientific">Clastoptera arizonana</name>
    <name type="common">Arizona spittle bug</name>
    <dbReference type="NCBI Taxonomy" id="38151"/>
    <lineage>
        <taxon>Eukaryota</taxon>
        <taxon>Metazoa</taxon>
        <taxon>Ecdysozoa</taxon>
        <taxon>Arthropoda</taxon>
        <taxon>Hexapoda</taxon>
        <taxon>Insecta</taxon>
        <taxon>Pterygota</taxon>
        <taxon>Neoptera</taxon>
        <taxon>Paraneoptera</taxon>
        <taxon>Hemiptera</taxon>
        <taxon>Auchenorrhyncha</taxon>
        <taxon>Cercopoidea</taxon>
        <taxon>Clastopteridae</taxon>
        <taxon>Clastoptera</taxon>
    </lineage>
</organism>
<accession>A0A1B6CN28</accession>
<dbReference type="PANTHER" id="PTHR22929:SF0">
    <property type="entry name" value="TRANSCRIPTION FACTOR TFIIIB COMPONENT B'' HOMOLOG"/>
    <property type="match status" value="1"/>
</dbReference>
<dbReference type="InterPro" id="IPR009057">
    <property type="entry name" value="Homeodomain-like_sf"/>
</dbReference>
<comment type="subcellular location">
    <subcellularLocation>
        <location evidence="1">Nucleus</location>
    </subcellularLocation>
</comment>
<dbReference type="GO" id="GO:0005634">
    <property type="term" value="C:nucleus"/>
    <property type="evidence" value="ECO:0007669"/>
    <property type="project" value="UniProtKB-SubCell"/>
</dbReference>
<feature type="region of interest" description="Disordered" evidence="2">
    <location>
        <begin position="649"/>
        <end position="715"/>
    </location>
</feature>
<dbReference type="PANTHER" id="PTHR22929">
    <property type="entry name" value="RNA POLYMERASE III TRANSCRIPTION INITIATION FACTOR B"/>
    <property type="match status" value="1"/>
</dbReference>
<dbReference type="GO" id="GO:0001156">
    <property type="term" value="F:TFIIIC-class transcription factor complex binding"/>
    <property type="evidence" value="ECO:0007669"/>
    <property type="project" value="TreeGrafter"/>
</dbReference>
<feature type="region of interest" description="Disordered" evidence="2">
    <location>
        <begin position="371"/>
        <end position="390"/>
    </location>
</feature>
<feature type="domain" description="Myb-like" evidence="3">
    <location>
        <begin position="570"/>
        <end position="618"/>
    </location>
</feature>
<dbReference type="SMART" id="SM00717">
    <property type="entry name" value="SANT"/>
    <property type="match status" value="1"/>
</dbReference>
<dbReference type="EMBL" id="GEDC01022409">
    <property type="protein sequence ID" value="JAS14889.1"/>
    <property type="molecule type" value="Transcribed_RNA"/>
</dbReference>
<feature type="region of interest" description="Disordered" evidence="2">
    <location>
        <begin position="911"/>
        <end position="931"/>
    </location>
</feature>
<feature type="compositionally biased region" description="Basic and acidic residues" evidence="2">
    <location>
        <begin position="738"/>
        <end position="754"/>
    </location>
</feature>
<proteinExistence type="predicted"/>
<dbReference type="EMBL" id="GEDC01025528">
    <property type="protein sequence ID" value="JAS11770.1"/>
    <property type="molecule type" value="Transcribed_RNA"/>
</dbReference>
<sequence>MASRRFKFKPKPVISAASRKPKEILNENEIHLQESKSINSIDVLLKAASIQNEFVSSKNENPNSLIQNQSKSTNYNLTECNEMATFETSSSSSVKSKTDICKTPNPNTESEFSTKQKFNTQNKYKDKISTNMHETPESNNVNNQSSYNEIPVTSNIISISRLNVPNEECDISSEITVSSNHSVAFIASEFDSDKCTKGNIENKSTTLDDCKIKNVEVNSLSTKNVDNPKPISKFGRFKCKPVLFSNVPRRKILEAHQNNSSDSEKTKSGDNNSTKELAKNEQNFTSEITLTSESLIEKTNDFTSKTINETPLDNEDTTKFLITDPSEHPLSPVISSNLIDGSEIEEVTDAFNKSSSPTKIIHKVLPFKPAPNIPDKRNNLPVSENEEDNPKNETIVLDESTSLNNNTLVSAYFKKEFCSKKKRQPRSQLSTFARMGQDALDKMRTKFGDQDPLKNELTMLDLIFYNPKTNPMPQKLPNQTVKKKYYLDEKDSNGLATEILTEQEADDVKEPDAMPVPQLKVGPDGQVMLDPSSLVIETTDVRKNRENLENSEIVHETELTYGNYVKKKTRRNEWTAHETIQFYRALNSLGTDFALLATLFPNRTRRDLKLKFKREERVNLHLIDKAVSQPIEFDFKALEEEMKFDADQMAKAASEREKHKQSIKEEKLKQKEIKKKTNNIRGSSYHQFMEGEDSSSYRNSNTKNKRKRKKPNIKESEIKENRQVCYCSYSHKKSNKSTPKDKVGKETTRKTQEQVDLKLNEKDVNCEEPLPKRTKFTTQNNELTLNRPVPGLFDEPWDLSSRPIDDIEANVLEGSQIESSNVSMISDLGSSFVDEINQMESAEDNMLSSVDKFIGEIENGVVLPSYSSIKKNISDGSSQINPILNTRILSESMKIIDQLTSNVDGDNEAFTANNDANQTDVFSESPEPSESMSEEPILLSIISSNENTTGYFNMEVQMPFKIRQKVKKFTNDENNDLIFQKEATKSITGNQVYENISTMKQSSEIENEFGPSTSKEIYTILPDQESDNNENTIDNFVPTIHTYIVNTDGILEPTSAFDQRFETITGECDTDLTNYEDLGESNEYVILEPIEVSNSESNTCVYTTEAIVDNDCILGE</sequence>
<dbReference type="GO" id="GO:0070898">
    <property type="term" value="P:RNA polymerase III preinitiation complex assembly"/>
    <property type="evidence" value="ECO:0007669"/>
    <property type="project" value="TreeGrafter"/>
</dbReference>
<feature type="region of interest" description="Disordered" evidence="2">
    <location>
        <begin position="730"/>
        <end position="754"/>
    </location>
</feature>
<dbReference type="AlphaFoldDB" id="A0A1B6CN28"/>
<protein>
    <recommendedName>
        <fullName evidence="3">Myb-like domain-containing protein</fullName>
    </recommendedName>
</protein>
<dbReference type="GO" id="GO:0000126">
    <property type="term" value="C:transcription factor TFIIIB complex"/>
    <property type="evidence" value="ECO:0007669"/>
    <property type="project" value="TreeGrafter"/>
</dbReference>
<dbReference type="InterPro" id="IPR039467">
    <property type="entry name" value="TFIIIB_B''_Myb"/>
</dbReference>
<evidence type="ECO:0000313" key="7">
    <source>
        <dbReference type="EMBL" id="JAS37091.1"/>
    </source>
</evidence>
<evidence type="ECO:0000256" key="1">
    <source>
        <dbReference type="ARBA" id="ARBA00004123"/>
    </source>
</evidence>
<dbReference type="Pfam" id="PF15963">
    <property type="entry name" value="Myb_DNA-bind_7"/>
    <property type="match status" value="1"/>
</dbReference>
<reference evidence="5" key="1">
    <citation type="submission" date="2015-12" db="EMBL/GenBank/DDBJ databases">
        <title>De novo transcriptome assembly of four potential Pierce s Disease insect vectors from Arizona vineyards.</title>
        <authorList>
            <person name="Tassone E.E."/>
        </authorList>
    </citation>
    <scope>NUCLEOTIDE SEQUENCE</scope>
</reference>
<feature type="compositionally biased region" description="Polar residues" evidence="2">
    <location>
        <begin position="269"/>
        <end position="286"/>
    </location>
</feature>
<dbReference type="EMBL" id="GEDC01000207">
    <property type="protein sequence ID" value="JAS37091.1"/>
    <property type="molecule type" value="Transcribed_RNA"/>
</dbReference>
<gene>
    <name evidence="6" type="ORF">g.23418</name>
    <name evidence="5" type="ORF">g.23419</name>
    <name evidence="7" type="ORF">g.23422</name>
    <name evidence="4" type="ORF">g.23423</name>
</gene>
<dbReference type="InterPro" id="IPR001005">
    <property type="entry name" value="SANT/Myb"/>
</dbReference>